<dbReference type="InterPro" id="IPR045781">
    <property type="entry name" value="SxtJ"/>
</dbReference>
<dbReference type="OrthoDB" id="9790341at2"/>
<keyword evidence="1" id="KW-0812">Transmembrane</keyword>
<dbReference type="Pfam" id="PF19588">
    <property type="entry name" value="SxtJ"/>
    <property type="match status" value="1"/>
</dbReference>
<evidence type="ECO:0000313" key="3">
    <source>
        <dbReference type="Proteomes" id="UP000193450"/>
    </source>
</evidence>
<evidence type="ECO:0000313" key="2">
    <source>
        <dbReference type="EMBL" id="ARN74313.1"/>
    </source>
</evidence>
<dbReference type="AlphaFoldDB" id="A0A1X9NK15"/>
<gene>
    <name evidence="2" type="ORF">BST96_09365</name>
</gene>
<dbReference type="STRING" id="716816.BST96_09365"/>
<keyword evidence="1" id="KW-0472">Membrane</keyword>
<protein>
    <recommendedName>
        <fullName evidence="4">SxtJ</fullName>
    </recommendedName>
</protein>
<dbReference type="Proteomes" id="UP000193450">
    <property type="component" value="Chromosome"/>
</dbReference>
<keyword evidence="1" id="KW-1133">Transmembrane helix</keyword>
<evidence type="ECO:0008006" key="4">
    <source>
        <dbReference type="Google" id="ProtNLM"/>
    </source>
</evidence>
<sequence>MATKLSQRKQLRLFGVILSAVMVFWLTVYGFSQQLSLNSLWPGYCIASILFAIAIINPPWLSQPYRYWLKGAHGLNRLITATTLGICFFCIITPTAFIKRAFGNDAMFKPSHLPNSYRQNSEVITPSDMEHPF</sequence>
<feature type="transmembrane region" description="Helical" evidence="1">
    <location>
        <begin position="12"/>
        <end position="32"/>
    </location>
</feature>
<name>A0A1X9NK15_9GAMM</name>
<dbReference type="EMBL" id="CP019343">
    <property type="protein sequence ID" value="ARN74313.1"/>
    <property type="molecule type" value="Genomic_DNA"/>
</dbReference>
<feature type="transmembrane region" description="Helical" evidence="1">
    <location>
        <begin position="38"/>
        <end position="57"/>
    </location>
</feature>
<organism evidence="2 3">
    <name type="scientific">Oceanicoccus sagamiensis</name>
    <dbReference type="NCBI Taxonomy" id="716816"/>
    <lineage>
        <taxon>Bacteria</taxon>
        <taxon>Pseudomonadati</taxon>
        <taxon>Pseudomonadota</taxon>
        <taxon>Gammaproteobacteria</taxon>
        <taxon>Cellvibrionales</taxon>
        <taxon>Spongiibacteraceae</taxon>
        <taxon>Oceanicoccus</taxon>
    </lineage>
</organism>
<evidence type="ECO:0000256" key="1">
    <source>
        <dbReference type="SAM" id="Phobius"/>
    </source>
</evidence>
<dbReference type="RefSeq" id="WP_085758452.1">
    <property type="nucleotide sequence ID" value="NZ_CP019343.1"/>
</dbReference>
<accession>A0A1X9NK15</accession>
<feature type="transmembrane region" description="Helical" evidence="1">
    <location>
        <begin position="78"/>
        <end position="98"/>
    </location>
</feature>
<reference evidence="2 3" key="1">
    <citation type="submission" date="2016-11" db="EMBL/GenBank/DDBJ databases">
        <title>Trade-off between light-utilization and light-protection in marine flavobacteria.</title>
        <authorList>
            <person name="Kumagai Y."/>
        </authorList>
    </citation>
    <scope>NUCLEOTIDE SEQUENCE [LARGE SCALE GENOMIC DNA]</scope>
    <source>
        <strain evidence="2 3">NBRC 107125</strain>
    </source>
</reference>
<keyword evidence="3" id="KW-1185">Reference proteome</keyword>
<proteinExistence type="predicted"/>
<dbReference type="KEGG" id="osg:BST96_09365"/>